<dbReference type="Pfam" id="PF00119">
    <property type="entry name" value="ATP-synt_A"/>
    <property type="match status" value="1"/>
</dbReference>
<feature type="transmembrane region" description="Helical" evidence="12">
    <location>
        <begin position="86"/>
        <end position="106"/>
    </location>
</feature>
<dbReference type="GO" id="GO:0046933">
    <property type="term" value="F:proton-transporting ATP synthase activity, rotational mechanism"/>
    <property type="evidence" value="ECO:0007669"/>
    <property type="project" value="TreeGrafter"/>
</dbReference>
<keyword evidence="6" id="KW-0375">Hydrogen ion transport</keyword>
<dbReference type="Gene3D" id="1.20.120.220">
    <property type="entry name" value="ATP synthase, F0 complex, subunit A"/>
    <property type="match status" value="1"/>
</dbReference>
<dbReference type="InterPro" id="IPR023011">
    <property type="entry name" value="ATP_synth_F0_asu_AS"/>
</dbReference>
<gene>
    <name evidence="13" type="primary">atp6</name>
</gene>
<evidence type="ECO:0000256" key="5">
    <source>
        <dbReference type="ARBA" id="ARBA00022692"/>
    </source>
</evidence>
<feature type="transmembrane region" description="Helical" evidence="12">
    <location>
        <begin position="191"/>
        <end position="212"/>
    </location>
</feature>
<keyword evidence="4" id="KW-0138">CF(0)</keyword>
<accession>A0A2Z1TQA7</accession>
<keyword evidence="13" id="KW-0496">Mitochondrion</keyword>
<dbReference type="InterPro" id="IPR045083">
    <property type="entry name" value="ATP_synth_F0_asu_bact/mt"/>
</dbReference>
<sequence>MFFSPLEQFEIYPILPLRIGAFDLSFTNSSFFLLLICLVYVFFVKLVYSNGSGFFIPNRWQLLFENFYSFSADMVEENMGAKGQTFVPFIFGLFMFLLLANTFGMVPYSFTVTSHLIVTFTLSALVWVGKLYVGIKHHGIRILGVLLPGGIPFAMVPFFVVVELLSFFIPLAALGIRLFANMMAGHILMKVIVGFCWSMLLAGNVFFLAHFIPMGVLFLLLFLETAVAFIQAYVFTMLTCLMTGDMVHGGH</sequence>
<feature type="transmembrane region" description="Helical" evidence="12">
    <location>
        <begin position="140"/>
        <end position="161"/>
    </location>
</feature>
<dbReference type="AlphaFoldDB" id="A0A2Z1TQA7"/>
<dbReference type="InterPro" id="IPR000568">
    <property type="entry name" value="ATP_synth_F0_asu"/>
</dbReference>
<keyword evidence="9 12" id="KW-0472">Membrane</keyword>
<dbReference type="CDD" id="cd00310">
    <property type="entry name" value="ATP-synt_Fo_a_6"/>
    <property type="match status" value="1"/>
</dbReference>
<evidence type="ECO:0000256" key="7">
    <source>
        <dbReference type="ARBA" id="ARBA00022989"/>
    </source>
</evidence>
<proteinExistence type="inferred from homology"/>
<dbReference type="NCBIfam" id="NF004482">
    <property type="entry name" value="PRK05815.2-4"/>
    <property type="match status" value="1"/>
</dbReference>
<dbReference type="NCBIfam" id="TIGR01131">
    <property type="entry name" value="ATP_synt_6_or_A"/>
    <property type="match status" value="1"/>
</dbReference>
<evidence type="ECO:0000256" key="4">
    <source>
        <dbReference type="ARBA" id="ARBA00022547"/>
    </source>
</evidence>
<feature type="transmembrane region" description="Helical" evidence="12">
    <location>
        <begin position="112"/>
        <end position="133"/>
    </location>
</feature>
<keyword evidence="3" id="KW-0813">Transport</keyword>
<keyword evidence="10" id="KW-0066">ATP synthesis</keyword>
<reference evidence="13" key="1">
    <citation type="submission" date="2015-11" db="EMBL/GenBank/DDBJ databases">
        <authorList>
            <person name="Zhang Y."/>
            <person name="Guo Z."/>
        </authorList>
    </citation>
    <scope>NUCLEOTIDE SEQUENCE</scope>
</reference>
<keyword evidence="8" id="KW-0406">Ion transport</keyword>
<comment type="similarity">
    <text evidence="2">Belongs to the ATPase A chain family.</text>
</comment>
<evidence type="ECO:0000256" key="2">
    <source>
        <dbReference type="ARBA" id="ARBA00006810"/>
    </source>
</evidence>
<evidence type="ECO:0000256" key="3">
    <source>
        <dbReference type="ARBA" id="ARBA00022448"/>
    </source>
</evidence>
<feature type="transmembrane region" description="Helical" evidence="12">
    <location>
        <begin position="218"/>
        <end position="241"/>
    </location>
</feature>
<dbReference type="SUPFAM" id="SSF81336">
    <property type="entry name" value="F1F0 ATP synthase subunit A"/>
    <property type="match status" value="1"/>
</dbReference>
<dbReference type="InterPro" id="IPR035908">
    <property type="entry name" value="F0_ATP_A_sf"/>
</dbReference>
<evidence type="ECO:0000313" key="13">
    <source>
        <dbReference type="EMBL" id="ANO44477.1"/>
    </source>
</evidence>
<geneLocation type="mitochondrion" evidence="13"/>
<dbReference type="PANTHER" id="PTHR11410">
    <property type="entry name" value="ATP SYNTHASE SUBUNIT A"/>
    <property type="match status" value="1"/>
</dbReference>
<dbReference type="HAMAP" id="MF_01393">
    <property type="entry name" value="ATP_synth_a_bact"/>
    <property type="match status" value="1"/>
</dbReference>
<dbReference type="PANTHER" id="PTHR11410:SF0">
    <property type="entry name" value="ATP SYNTHASE SUBUNIT A"/>
    <property type="match status" value="1"/>
</dbReference>
<dbReference type="EMBL" id="KU183024">
    <property type="protein sequence ID" value="ANO44477.1"/>
    <property type="molecule type" value="Genomic_DNA"/>
</dbReference>
<keyword evidence="7 12" id="KW-1133">Transmembrane helix</keyword>
<dbReference type="PRINTS" id="PR00123">
    <property type="entry name" value="ATPASEA"/>
</dbReference>
<dbReference type="GO" id="GO:0005743">
    <property type="term" value="C:mitochondrial inner membrane"/>
    <property type="evidence" value="ECO:0007669"/>
    <property type="project" value="UniProtKB-SubCell"/>
</dbReference>
<evidence type="ECO:0000256" key="6">
    <source>
        <dbReference type="ARBA" id="ARBA00022781"/>
    </source>
</evidence>
<organism evidence="13">
    <name type="scientific">Schizochytrium sp. TIO1101</name>
    <dbReference type="NCBI Taxonomy" id="1868228"/>
    <lineage>
        <taxon>Eukaryota</taxon>
        <taxon>Sar</taxon>
        <taxon>Stramenopiles</taxon>
        <taxon>Bigyra</taxon>
        <taxon>Labyrinthulomycetes</taxon>
        <taxon>Thraustochytrida</taxon>
        <taxon>Thraustochytriidae</taxon>
        <taxon>Schizochytrium</taxon>
    </lineage>
</organism>
<feature type="transmembrane region" description="Helical" evidence="12">
    <location>
        <begin position="30"/>
        <end position="48"/>
    </location>
</feature>
<keyword evidence="5 12" id="KW-0812">Transmembrane</keyword>
<protein>
    <recommendedName>
        <fullName evidence="11">ATP synthase subunit a</fullName>
    </recommendedName>
</protein>
<evidence type="ECO:0000256" key="12">
    <source>
        <dbReference type="SAM" id="Phobius"/>
    </source>
</evidence>
<dbReference type="GO" id="GO:0045259">
    <property type="term" value="C:proton-transporting ATP synthase complex"/>
    <property type="evidence" value="ECO:0007669"/>
    <property type="project" value="UniProtKB-KW"/>
</dbReference>
<dbReference type="PROSITE" id="PS00449">
    <property type="entry name" value="ATPASE_A"/>
    <property type="match status" value="1"/>
</dbReference>
<comment type="subcellular location">
    <subcellularLocation>
        <location evidence="1">Membrane</location>
        <topology evidence="1">Multi-pass membrane protein</topology>
    </subcellularLocation>
    <subcellularLocation>
        <location evidence="11">Mitochondrion inner membrane</location>
        <topology evidence="11">Multi-pass membrane protein</topology>
    </subcellularLocation>
</comment>
<evidence type="ECO:0000256" key="11">
    <source>
        <dbReference type="RuleBase" id="RU004450"/>
    </source>
</evidence>
<evidence type="ECO:0000256" key="1">
    <source>
        <dbReference type="ARBA" id="ARBA00004141"/>
    </source>
</evidence>
<reference evidence="13" key="2">
    <citation type="journal article" date="2016" name="Mitochondrial DNA Part B Resour">
        <title>Complete mitochondrial genome of a DHA-rich protist Schizochytrium sp. TIO1101.</title>
        <authorList>
            <person name="Wang Z."/>
            <person name="Lou S."/>
            <person name="Hu F."/>
            <person name="Wu P."/>
            <person name="Yang L."/>
            <person name="Li H."/>
            <person name="He L."/>
            <person name="Lin X."/>
        </authorList>
    </citation>
    <scope>NUCLEOTIDE SEQUENCE</scope>
</reference>
<name>A0A2Z1TQA7_9STRA</name>
<evidence type="ECO:0000256" key="8">
    <source>
        <dbReference type="ARBA" id="ARBA00023065"/>
    </source>
</evidence>
<evidence type="ECO:0000256" key="9">
    <source>
        <dbReference type="ARBA" id="ARBA00023136"/>
    </source>
</evidence>
<evidence type="ECO:0000256" key="10">
    <source>
        <dbReference type="ARBA" id="ARBA00023310"/>
    </source>
</evidence>